<accession>A0A4R9JVT1</accession>
<sequence length="247" mass="26422">MNHNQTISLFLLPLTLLLFFVNCQGKEDNQGMETNVAILGILNAQTKATEAAAAAAKVCETTIDDTYASGSYVSFCSPTAGTGKFIRITGVKALGNNGYLYLFFGYSATPTSVTPSSTGQYQFVIGKSVSNTNPFAWFRNSEYGNYQGGQTLSGANPSLSLSSEKEICINLSGTDVAPKVNFWVTGVNNADCQSKTTLTSSSAIIEYNSWPLTTNVFSKSSTSHYFRLSSTALLTASKIFVSSDSIL</sequence>
<protein>
    <submittedName>
        <fullName evidence="1">Uncharacterized protein</fullName>
    </submittedName>
</protein>
<reference evidence="1" key="1">
    <citation type="journal article" date="2019" name="PLoS Negl. Trop. Dis.">
        <title>Revisiting the worldwide diversity of Leptospira species in the environment.</title>
        <authorList>
            <person name="Vincent A.T."/>
            <person name="Schiettekatte O."/>
            <person name="Bourhy P."/>
            <person name="Veyrier F.J."/>
            <person name="Picardeau M."/>
        </authorList>
    </citation>
    <scope>NUCLEOTIDE SEQUENCE [LARGE SCALE GENOMIC DNA]</scope>
    <source>
        <strain evidence="1">201702476</strain>
    </source>
</reference>
<organism evidence="1 2">
    <name type="scientific">Leptospira ognonensis</name>
    <dbReference type="NCBI Taxonomy" id="2484945"/>
    <lineage>
        <taxon>Bacteria</taxon>
        <taxon>Pseudomonadati</taxon>
        <taxon>Spirochaetota</taxon>
        <taxon>Spirochaetia</taxon>
        <taxon>Leptospirales</taxon>
        <taxon>Leptospiraceae</taxon>
        <taxon>Leptospira</taxon>
    </lineage>
</organism>
<dbReference type="RefSeq" id="WP_135625385.1">
    <property type="nucleotide sequence ID" value="NZ_RQGD01000046.1"/>
</dbReference>
<proteinExistence type="predicted"/>
<gene>
    <name evidence="1" type="ORF">EHQ58_17770</name>
</gene>
<comment type="caution">
    <text evidence="1">The sequence shown here is derived from an EMBL/GenBank/DDBJ whole genome shotgun (WGS) entry which is preliminary data.</text>
</comment>
<evidence type="ECO:0000313" key="2">
    <source>
        <dbReference type="Proteomes" id="UP000297693"/>
    </source>
</evidence>
<dbReference type="AlphaFoldDB" id="A0A4R9JVT1"/>
<dbReference type="Proteomes" id="UP000297693">
    <property type="component" value="Unassembled WGS sequence"/>
</dbReference>
<evidence type="ECO:0000313" key="1">
    <source>
        <dbReference type="EMBL" id="TGL56466.1"/>
    </source>
</evidence>
<keyword evidence="2" id="KW-1185">Reference proteome</keyword>
<dbReference type="EMBL" id="RQGD01000046">
    <property type="protein sequence ID" value="TGL56466.1"/>
    <property type="molecule type" value="Genomic_DNA"/>
</dbReference>
<dbReference type="OrthoDB" id="329739at2"/>
<name>A0A4R9JVT1_9LEPT</name>